<sequence>RLRWRATRGFCDPNRHSSTRSTSHDMFALASSAAAVRVTVPVNSKRSVVARYVTFDARGDSNRRERRCPSARHGPLVGER</sequence>
<reference evidence="2" key="1">
    <citation type="submission" date="2017-04" db="EMBL/GenBank/DDBJ databases">
        <title>Population genomics of picophytoplankton unveils novel chromosome hypervariability.</title>
        <authorList>
            <consortium name="DOE Joint Genome Institute"/>
            <person name="Blanc-Mathieu R."/>
            <person name="Krasovec M."/>
            <person name="Hebrard M."/>
            <person name="Yau S."/>
            <person name="Desgranges E."/>
            <person name="Martin J."/>
            <person name="Schackwitz W."/>
            <person name="Kuo A."/>
            <person name="Salin G."/>
            <person name="Donnadieu C."/>
            <person name="Desdevises Y."/>
            <person name="Sanchez-Ferandin S."/>
            <person name="Moreau H."/>
            <person name="Rivals E."/>
            <person name="Grigoriev I.V."/>
            <person name="Grimsley N."/>
            <person name="Eyre-Walker A."/>
            <person name="Piganeau G."/>
        </authorList>
    </citation>
    <scope>NUCLEOTIDE SEQUENCE [LARGE SCALE GENOMIC DNA]</scope>
    <source>
        <strain evidence="2">RCC 1115</strain>
    </source>
</reference>
<feature type="region of interest" description="Disordered" evidence="1">
    <location>
        <begin position="60"/>
        <end position="80"/>
    </location>
</feature>
<feature type="non-terminal residue" evidence="2">
    <location>
        <position position="1"/>
    </location>
</feature>
<evidence type="ECO:0000313" key="2">
    <source>
        <dbReference type="EMBL" id="OUS49018.1"/>
    </source>
</evidence>
<dbReference type="EMBL" id="KZ155772">
    <property type="protein sequence ID" value="OUS49018.1"/>
    <property type="molecule type" value="Genomic_DNA"/>
</dbReference>
<protein>
    <submittedName>
        <fullName evidence="2">Uncharacterized protein</fullName>
    </submittedName>
</protein>
<organism evidence="2">
    <name type="scientific">Ostreococcus tauri</name>
    <name type="common">Marine green alga</name>
    <dbReference type="NCBI Taxonomy" id="70448"/>
    <lineage>
        <taxon>Eukaryota</taxon>
        <taxon>Viridiplantae</taxon>
        <taxon>Chlorophyta</taxon>
        <taxon>Mamiellophyceae</taxon>
        <taxon>Mamiellales</taxon>
        <taxon>Bathycoccaceae</taxon>
        <taxon>Ostreococcus</taxon>
    </lineage>
</organism>
<accession>A0A1Y5IHG9</accession>
<name>A0A1Y5IHG9_OSTTA</name>
<gene>
    <name evidence="2" type="ORF">BE221DRAFT_67485</name>
</gene>
<dbReference type="AlphaFoldDB" id="A0A1Y5IHG9"/>
<evidence type="ECO:0000256" key="1">
    <source>
        <dbReference type="SAM" id="MobiDB-lite"/>
    </source>
</evidence>
<dbReference type="Proteomes" id="UP000195557">
    <property type="component" value="Unassembled WGS sequence"/>
</dbReference>
<proteinExistence type="predicted"/>